<name>A0A934WVM9_9BACT</name>
<gene>
    <name evidence="2" type="ORF">JKA74_02065</name>
</gene>
<dbReference type="SUPFAM" id="SSF53448">
    <property type="entry name" value="Nucleotide-diphospho-sugar transferases"/>
    <property type="match status" value="1"/>
</dbReference>
<accession>A0A934WVM9</accession>
<evidence type="ECO:0000259" key="1">
    <source>
        <dbReference type="Pfam" id="PF14134"/>
    </source>
</evidence>
<comment type="caution">
    <text evidence="2">The sequence shown here is derived from an EMBL/GenBank/DDBJ whole genome shotgun (WGS) entry which is preliminary data.</text>
</comment>
<protein>
    <submittedName>
        <fullName evidence="2">DUF4301 family protein</fullName>
    </submittedName>
</protein>
<dbReference type="InterPro" id="IPR029044">
    <property type="entry name" value="Nucleotide-diphossugar_trans"/>
</dbReference>
<dbReference type="AlphaFoldDB" id="A0A934WVM9"/>
<dbReference type="RefSeq" id="WP_201429493.1">
    <property type="nucleotide sequence ID" value="NZ_JAEQBW010000001.1"/>
</dbReference>
<reference evidence="2" key="1">
    <citation type="submission" date="2021-01" db="EMBL/GenBank/DDBJ databases">
        <title>Marivirga aurantiaca sp. nov., isolated from intertidal surface sediments.</title>
        <authorList>
            <person name="Zhang M."/>
        </authorList>
    </citation>
    <scope>NUCLEOTIDE SEQUENCE</scope>
    <source>
        <strain evidence="2">S37H4</strain>
    </source>
</reference>
<sequence>MNQELREKIKHLGKDFETIEEQLERFRTGFPYLPIEKPATVGDGLIRLSEESLEQFVSFYEEQSKDYKIFKFVPASGAASRMFKNLFVFLEEDELKAETDEFLIKFFSGIDRFAFAPALDKVLSSKGAGLKETLKNKEYHRIIRFLLTEEGLNYGNLPKGLIYFHQYGNVAKTPVAEHFTEGENYANGKGGKVNLHFTVSPEHQQAFEEHVEHLNKGFSQYEVSFSQQKPATDTIAVTPDNQPFYNSDGSILFRPAGHGALLENLNDLDANIVFIKNIDNVVPDHLKQETIHYKKALGGLLMSIQLKVFSYQNQLERNISELELIEVENFAKNELSLIFKSDYDELPFAEKVGYLESLLHRPIRVCGMVPNTGEPGGGPFWVREEDGSLTLQIAETSQIDPTDTKAMDALQSATHFNPVDLVCGLKDLHGRKFDLLRYRDPETGFITEKSKDGKTLKALELPGLWNGSMSNWITLFVEVPLVTFNPVKTVNDLLRKEHQGV</sequence>
<evidence type="ECO:0000313" key="2">
    <source>
        <dbReference type="EMBL" id="MBK6263807.1"/>
    </source>
</evidence>
<dbReference type="EMBL" id="JAEQBW010000001">
    <property type="protein sequence ID" value="MBK6263807.1"/>
    <property type="molecule type" value="Genomic_DNA"/>
</dbReference>
<organism evidence="2 3">
    <name type="scientific">Marivirga aurantiaca</name>
    <dbReference type="NCBI Taxonomy" id="2802615"/>
    <lineage>
        <taxon>Bacteria</taxon>
        <taxon>Pseudomonadati</taxon>
        <taxon>Bacteroidota</taxon>
        <taxon>Cytophagia</taxon>
        <taxon>Cytophagales</taxon>
        <taxon>Marivirgaceae</taxon>
        <taxon>Marivirga</taxon>
    </lineage>
</organism>
<evidence type="ECO:0000313" key="3">
    <source>
        <dbReference type="Proteomes" id="UP000611723"/>
    </source>
</evidence>
<feature type="domain" description="DUF4301" evidence="1">
    <location>
        <begin position="4"/>
        <end position="499"/>
    </location>
</feature>
<dbReference type="Pfam" id="PF14134">
    <property type="entry name" value="DUF4301"/>
    <property type="match status" value="1"/>
</dbReference>
<dbReference type="InterPro" id="IPR025393">
    <property type="entry name" value="DUF4301"/>
</dbReference>
<keyword evidence="3" id="KW-1185">Reference proteome</keyword>
<dbReference type="Proteomes" id="UP000611723">
    <property type="component" value="Unassembled WGS sequence"/>
</dbReference>
<proteinExistence type="predicted"/>